<gene>
    <name evidence="1" type="ORF">CAMP_LOCUS13972</name>
</gene>
<comment type="caution">
    <text evidence="1">The sequence shown here is derived from an EMBL/GenBank/DDBJ whole genome shotgun (WGS) entry which is preliminary data.</text>
</comment>
<proteinExistence type="predicted"/>
<evidence type="ECO:0000313" key="2">
    <source>
        <dbReference type="Proteomes" id="UP001152747"/>
    </source>
</evidence>
<sequence length="244" mass="28364">MEKRFVEGLLVEYDNVLEENENELIINFKTDWEFLKFKSLYKDFGILPKSNCIKIENVNTEIGEDVIRTNLETMCSVITIEKYEKSESVEFRDEGECWKMLQHLSQNAIYLFGDNLLPTVAGSFTVPLRHLITSTNINTAPIIVENDTLLRQCTTEQLIKQKEFMVSEKLNAINAQNKLKNEIEFLKNDYDFKKFKSVCCSQIDQKIEKCDNEKATAMKRKSEELKEAIASGHENSKMPYFQQS</sequence>
<dbReference type="AlphaFoldDB" id="A0A9P1IUA1"/>
<protein>
    <submittedName>
        <fullName evidence="1">Uncharacterized protein</fullName>
    </submittedName>
</protein>
<evidence type="ECO:0000313" key="1">
    <source>
        <dbReference type="EMBL" id="CAI5451335.1"/>
    </source>
</evidence>
<reference evidence="1" key="1">
    <citation type="submission" date="2022-11" db="EMBL/GenBank/DDBJ databases">
        <authorList>
            <person name="Kikuchi T."/>
        </authorList>
    </citation>
    <scope>NUCLEOTIDE SEQUENCE</scope>
    <source>
        <strain evidence="1">PS1010</strain>
    </source>
</reference>
<name>A0A9P1IUA1_9PELO</name>
<dbReference type="EMBL" id="CANHGI010000005">
    <property type="protein sequence ID" value="CAI5451335.1"/>
    <property type="molecule type" value="Genomic_DNA"/>
</dbReference>
<organism evidence="1 2">
    <name type="scientific">Caenorhabditis angaria</name>
    <dbReference type="NCBI Taxonomy" id="860376"/>
    <lineage>
        <taxon>Eukaryota</taxon>
        <taxon>Metazoa</taxon>
        <taxon>Ecdysozoa</taxon>
        <taxon>Nematoda</taxon>
        <taxon>Chromadorea</taxon>
        <taxon>Rhabditida</taxon>
        <taxon>Rhabditina</taxon>
        <taxon>Rhabditomorpha</taxon>
        <taxon>Rhabditoidea</taxon>
        <taxon>Rhabditidae</taxon>
        <taxon>Peloderinae</taxon>
        <taxon>Caenorhabditis</taxon>
    </lineage>
</organism>
<accession>A0A9P1IUA1</accession>
<keyword evidence="2" id="KW-1185">Reference proteome</keyword>
<dbReference type="Proteomes" id="UP001152747">
    <property type="component" value="Unassembled WGS sequence"/>
</dbReference>